<proteinExistence type="predicted"/>
<feature type="region of interest" description="Disordered" evidence="1">
    <location>
        <begin position="22"/>
        <end position="43"/>
    </location>
</feature>
<comment type="caution">
    <text evidence="2">The sequence shown here is derived from an EMBL/GenBank/DDBJ whole genome shotgun (WGS) entry which is preliminary data.</text>
</comment>
<accession>A0ABV5FT78</accession>
<evidence type="ECO:0000313" key="3">
    <source>
        <dbReference type="Proteomes" id="UP001589575"/>
    </source>
</evidence>
<organism evidence="2 3">
    <name type="scientific">Citricoccus parietis</name>
    <dbReference type="NCBI Taxonomy" id="592307"/>
    <lineage>
        <taxon>Bacteria</taxon>
        <taxon>Bacillati</taxon>
        <taxon>Actinomycetota</taxon>
        <taxon>Actinomycetes</taxon>
        <taxon>Micrococcales</taxon>
        <taxon>Micrococcaceae</taxon>
        <taxon>Citricoccus</taxon>
    </lineage>
</organism>
<gene>
    <name evidence="2" type="ORF">ACFFX0_01240</name>
</gene>
<keyword evidence="3" id="KW-1185">Reference proteome</keyword>
<dbReference type="EMBL" id="JBHMFI010000001">
    <property type="protein sequence ID" value="MFB9069890.1"/>
    <property type="molecule type" value="Genomic_DNA"/>
</dbReference>
<reference evidence="2 3" key="1">
    <citation type="submission" date="2024-09" db="EMBL/GenBank/DDBJ databases">
        <authorList>
            <person name="Sun Q."/>
            <person name="Mori K."/>
        </authorList>
    </citation>
    <scope>NUCLEOTIDE SEQUENCE [LARGE SCALE GENOMIC DNA]</scope>
    <source>
        <strain evidence="2 3">CCM 7609</strain>
    </source>
</reference>
<dbReference type="Proteomes" id="UP001589575">
    <property type="component" value="Unassembled WGS sequence"/>
</dbReference>
<sequence length="59" mass="6204">MAFLRGPPGRAVAGVRMAGTGPAQIRTPAYGAKPDQSGIRRCGPEAWRACRPVGSPRSR</sequence>
<name>A0ABV5FT78_9MICC</name>
<evidence type="ECO:0000313" key="2">
    <source>
        <dbReference type="EMBL" id="MFB9069890.1"/>
    </source>
</evidence>
<evidence type="ECO:0000256" key="1">
    <source>
        <dbReference type="SAM" id="MobiDB-lite"/>
    </source>
</evidence>
<protein>
    <submittedName>
        <fullName evidence="2">Uncharacterized protein</fullName>
    </submittedName>
</protein>